<keyword evidence="3" id="KW-1185">Reference proteome</keyword>
<dbReference type="Pfam" id="PF24837">
    <property type="entry name" value="AMIN-like"/>
    <property type="match status" value="1"/>
</dbReference>
<protein>
    <recommendedName>
        <fullName evidence="1">AMIN-like domain-containing protein</fullName>
    </recommendedName>
</protein>
<dbReference type="RefSeq" id="WP_085470573.1">
    <property type="nucleotide sequence ID" value="NZ_FXAV01000023.1"/>
</dbReference>
<dbReference type="Proteomes" id="UP000193566">
    <property type="component" value="Unassembled WGS sequence"/>
</dbReference>
<organism evidence="2 3">
    <name type="scientific">Rhodococcus rhodochrous J3</name>
    <dbReference type="NCBI Taxonomy" id="903528"/>
    <lineage>
        <taxon>Bacteria</taxon>
        <taxon>Bacillati</taxon>
        <taxon>Actinomycetota</taxon>
        <taxon>Actinomycetes</taxon>
        <taxon>Mycobacteriales</taxon>
        <taxon>Nocardiaceae</taxon>
        <taxon>Rhodococcus</taxon>
    </lineage>
</organism>
<evidence type="ECO:0000313" key="2">
    <source>
        <dbReference type="EMBL" id="SMG57173.1"/>
    </source>
</evidence>
<sequence>MAYPVLDAVTIGPGTDSEADKVTLTFGGDGSIGWSARFVDVAFREGTDVPAPVSGKCLLQIDLSGVDTGDAWTDRSPVHLFPSGASAIVEVFSYPSDNHLAQTFIGTRTSTPVITVDTADPTDTLTVTVEATLR</sequence>
<name>A0ABY1MHW4_RHORH</name>
<accession>A0ABY1MHW4</accession>
<evidence type="ECO:0000313" key="3">
    <source>
        <dbReference type="Proteomes" id="UP000193566"/>
    </source>
</evidence>
<feature type="domain" description="AMIN-like" evidence="1">
    <location>
        <begin position="14"/>
        <end position="129"/>
    </location>
</feature>
<reference evidence="2 3" key="1">
    <citation type="submission" date="2017-04" db="EMBL/GenBank/DDBJ databases">
        <authorList>
            <person name="Varghese N."/>
            <person name="Submissions S."/>
        </authorList>
    </citation>
    <scope>NUCLEOTIDE SEQUENCE [LARGE SCALE GENOMIC DNA]</scope>
    <source>
        <strain evidence="2 3">J3</strain>
    </source>
</reference>
<dbReference type="EMBL" id="FXAV01000023">
    <property type="protein sequence ID" value="SMG57173.1"/>
    <property type="molecule type" value="Genomic_DNA"/>
</dbReference>
<proteinExistence type="predicted"/>
<gene>
    <name evidence="2" type="ORF">SAMN02745947_04978</name>
</gene>
<evidence type="ECO:0000259" key="1">
    <source>
        <dbReference type="Pfam" id="PF24837"/>
    </source>
</evidence>
<comment type="caution">
    <text evidence="2">The sequence shown here is derived from an EMBL/GenBank/DDBJ whole genome shotgun (WGS) entry which is preliminary data.</text>
</comment>
<dbReference type="InterPro" id="IPR056303">
    <property type="entry name" value="AMIN-like"/>
</dbReference>